<organism evidence="3 4">
    <name type="scientific">Cerrena zonata</name>
    <dbReference type="NCBI Taxonomy" id="2478898"/>
    <lineage>
        <taxon>Eukaryota</taxon>
        <taxon>Fungi</taxon>
        <taxon>Dikarya</taxon>
        <taxon>Basidiomycota</taxon>
        <taxon>Agaricomycotina</taxon>
        <taxon>Agaricomycetes</taxon>
        <taxon>Polyporales</taxon>
        <taxon>Cerrenaceae</taxon>
        <taxon>Cerrena</taxon>
    </lineage>
</organism>
<dbReference type="SUPFAM" id="SSF51430">
    <property type="entry name" value="NAD(P)-linked oxidoreductase"/>
    <property type="match status" value="1"/>
</dbReference>
<dbReference type="Pfam" id="PF00248">
    <property type="entry name" value="Aldo_ket_red"/>
    <property type="match status" value="1"/>
</dbReference>
<keyword evidence="4" id="KW-1185">Reference proteome</keyword>
<dbReference type="AlphaFoldDB" id="A0AAW0FRX1"/>
<dbReference type="PANTHER" id="PTHR43364">
    <property type="entry name" value="NADH-SPECIFIC METHYLGLYOXAL REDUCTASE-RELATED"/>
    <property type="match status" value="1"/>
</dbReference>
<comment type="caution">
    <text evidence="3">The sequence shown here is derived from an EMBL/GenBank/DDBJ whole genome shotgun (WGS) entry which is preliminary data.</text>
</comment>
<dbReference type="PANTHER" id="PTHR43364:SF4">
    <property type="entry name" value="NAD(P)-LINKED OXIDOREDUCTASE SUPERFAMILY PROTEIN"/>
    <property type="match status" value="1"/>
</dbReference>
<dbReference type="EMBL" id="JASBNA010000034">
    <property type="protein sequence ID" value="KAK7682837.1"/>
    <property type="molecule type" value="Genomic_DNA"/>
</dbReference>
<sequence>MSGQIQKVPYVRLGKSGLKVSKIILGCMSYGSPEWANWVIGDEQEAFKHIKFAYDHGIQTFDTANMYSNGVSEVILGKAIKELKLPRDEIVIMTKVFFAVGKDQSSTFGLDLDQIG</sequence>
<evidence type="ECO:0000256" key="1">
    <source>
        <dbReference type="ARBA" id="ARBA00023002"/>
    </source>
</evidence>
<name>A0AAW0FRX1_9APHY</name>
<dbReference type="InterPro" id="IPR036812">
    <property type="entry name" value="NAD(P)_OxRdtase_dom_sf"/>
</dbReference>
<gene>
    <name evidence="3" type="ORF">QCA50_014221</name>
</gene>
<feature type="domain" description="NADP-dependent oxidoreductase" evidence="2">
    <location>
        <begin position="22"/>
        <end position="101"/>
    </location>
</feature>
<protein>
    <recommendedName>
        <fullName evidence="2">NADP-dependent oxidoreductase domain-containing protein</fullName>
    </recommendedName>
</protein>
<keyword evidence="1" id="KW-0560">Oxidoreductase</keyword>
<evidence type="ECO:0000313" key="3">
    <source>
        <dbReference type="EMBL" id="KAK7682837.1"/>
    </source>
</evidence>
<dbReference type="Proteomes" id="UP001385951">
    <property type="component" value="Unassembled WGS sequence"/>
</dbReference>
<dbReference type="GO" id="GO:0016491">
    <property type="term" value="F:oxidoreductase activity"/>
    <property type="evidence" value="ECO:0007669"/>
    <property type="project" value="UniProtKB-KW"/>
</dbReference>
<proteinExistence type="predicted"/>
<accession>A0AAW0FRX1</accession>
<dbReference type="InterPro" id="IPR050523">
    <property type="entry name" value="AKR_Detox_Biosynth"/>
</dbReference>
<evidence type="ECO:0000313" key="4">
    <source>
        <dbReference type="Proteomes" id="UP001385951"/>
    </source>
</evidence>
<reference evidence="3 4" key="1">
    <citation type="submission" date="2022-09" db="EMBL/GenBank/DDBJ databases">
        <authorList>
            <person name="Palmer J.M."/>
        </authorList>
    </citation>
    <scope>NUCLEOTIDE SEQUENCE [LARGE SCALE GENOMIC DNA]</scope>
    <source>
        <strain evidence="3 4">DSM 7382</strain>
    </source>
</reference>
<dbReference type="Gene3D" id="3.20.20.100">
    <property type="entry name" value="NADP-dependent oxidoreductase domain"/>
    <property type="match status" value="1"/>
</dbReference>
<evidence type="ECO:0000259" key="2">
    <source>
        <dbReference type="Pfam" id="PF00248"/>
    </source>
</evidence>
<dbReference type="InterPro" id="IPR023210">
    <property type="entry name" value="NADP_OxRdtase_dom"/>
</dbReference>